<reference evidence="1" key="2">
    <citation type="journal article" date="2022" name="Sci. Rep.">
        <title>In silico prediction of the enzymes involved in the degradation of the herbicide molinate by Gulosibacter molinativorax ON4T.</title>
        <authorList>
            <person name="Lopes A.R."/>
            <person name="Bunin E."/>
            <person name="Viana A.T."/>
            <person name="Froufe H."/>
            <person name="Munoz-Merida A."/>
            <person name="Pinho D."/>
            <person name="Figueiredo J."/>
            <person name="Barroso C."/>
            <person name="Vaz-Moreira I."/>
            <person name="Bellanger X."/>
            <person name="Egas C."/>
            <person name="Nunes O.C."/>
        </authorList>
    </citation>
    <scope>NUCLEOTIDE SEQUENCE</scope>
    <source>
        <strain evidence="1">ON4</strain>
    </source>
</reference>
<dbReference type="EMBL" id="PXVD01000003">
    <property type="protein sequence ID" value="MDJ1370131.1"/>
    <property type="molecule type" value="Genomic_DNA"/>
</dbReference>
<sequence length="362" mass="40069">MPDWAVIQYCSVSTSVPSISQRTAAGVCAVISHQSTGLPEGVVGLRELSANFRSTHVTDSSRPTSFRAGRTLVLAMLGWSDAGEAASEAVDELQQYIGVNRVISRIDDEDYYDYSMQRPRSEFNANNERVIRWPATTMTGPIIPQSVEDAALDPDIHRIYTLTGSEPSLRWRSYAREVIELIQRESITRIVIVGALLADAPHTRDIQVFLTSDDPVVRRDLGIEESKYEGPTGIPGVLSHAAREAGLQVVSMWASVPHYTSNADNSSPKAQLAILDKLSELLGFEFDRGELLAEALAWEKQITEAVDADEDLRTYIRYLEEARDVVDSEAATGDAIAAEFERFLAKDDHRDEDGERGNEPRS</sequence>
<organism evidence="1 2">
    <name type="scientific">Gulosibacter molinativorax</name>
    <dbReference type="NCBI Taxonomy" id="256821"/>
    <lineage>
        <taxon>Bacteria</taxon>
        <taxon>Bacillati</taxon>
        <taxon>Actinomycetota</taxon>
        <taxon>Actinomycetes</taxon>
        <taxon>Micrococcales</taxon>
        <taxon>Microbacteriaceae</taxon>
        <taxon>Gulosibacter</taxon>
    </lineage>
</organism>
<evidence type="ECO:0000313" key="1">
    <source>
        <dbReference type="EMBL" id="MDJ1370131.1"/>
    </source>
</evidence>
<keyword evidence="2" id="KW-1185">Reference proteome</keyword>
<name>A0ABT7C4K7_9MICO</name>
<proteinExistence type="predicted"/>
<dbReference type="Pfam" id="PF09754">
    <property type="entry name" value="PAC2"/>
    <property type="match status" value="1"/>
</dbReference>
<dbReference type="Gene3D" id="3.40.50.10900">
    <property type="entry name" value="PAC-like subunit"/>
    <property type="match status" value="1"/>
</dbReference>
<dbReference type="InterPro" id="IPR038389">
    <property type="entry name" value="PSMG2_sf"/>
</dbReference>
<dbReference type="Proteomes" id="UP001170379">
    <property type="component" value="Unassembled WGS sequence"/>
</dbReference>
<dbReference type="SUPFAM" id="SSF159659">
    <property type="entry name" value="Cgl1923-like"/>
    <property type="match status" value="1"/>
</dbReference>
<comment type="caution">
    <text evidence="1">The sequence shown here is derived from an EMBL/GenBank/DDBJ whole genome shotgun (WGS) entry which is preliminary data.</text>
</comment>
<evidence type="ECO:0000313" key="2">
    <source>
        <dbReference type="Proteomes" id="UP001170379"/>
    </source>
</evidence>
<reference evidence="1" key="1">
    <citation type="submission" date="2018-03" db="EMBL/GenBank/DDBJ databases">
        <authorList>
            <person name="Nunes O.C."/>
            <person name="Lopes A.R."/>
            <person name="Froufe H."/>
            <person name="Munoz-Merida A."/>
            <person name="Barroso C."/>
            <person name="Egas C."/>
        </authorList>
    </citation>
    <scope>NUCLEOTIDE SEQUENCE</scope>
    <source>
        <strain evidence="1">ON4</strain>
    </source>
</reference>
<protein>
    <submittedName>
        <fullName evidence="1">PAC2 family protein</fullName>
    </submittedName>
</protein>
<gene>
    <name evidence="1" type="ORF">C7K25_01885</name>
</gene>
<dbReference type="InterPro" id="IPR019151">
    <property type="entry name" value="Proteasome_assmbl_chaperone_2"/>
</dbReference>
<accession>A0ABT7C4K7</accession>